<feature type="compositionally biased region" description="Low complexity" evidence="15">
    <location>
        <begin position="218"/>
        <end position="232"/>
    </location>
</feature>
<keyword evidence="5" id="KW-0963">Cytoplasm</keyword>
<feature type="compositionally biased region" description="Basic and acidic residues" evidence="15">
    <location>
        <begin position="907"/>
        <end position="940"/>
    </location>
</feature>
<feature type="compositionally biased region" description="Basic residues" evidence="15">
    <location>
        <begin position="1313"/>
        <end position="1323"/>
    </location>
</feature>
<evidence type="ECO:0000256" key="11">
    <source>
        <dbReference type="ARBA" id="ARBA00022840"/>
    </source>
</evidence>
<dbReference type="SUPFAM" id="SSF140482">
    <property type="entry name" value="MAST3 pre-PK domain-like"/>
    <property type="match status" value="1"/>
</dbReference>
<dbReference type="PROSITE" id="PS51285">
    <property type="entry name" value="AGC_KINASE_CTER"/>
    <property type="match status" value="1"/>
</dbReference>
<accession>A0A6P8IPI7</accession>
<dbReference type="InterPro" id="IPR008271">
    <property type="entry name" value="Ser/Thr_kinase_AS"/>
</dbReference>
<evidence type="ECO:0000256" key="4">
    <source>
        <dbReference type="ARBA" id="ARBA00012513"/>
    </source>
</evidence>
<dbReference type="GO" id="GO:0000287">
    <property type="term" value="F:magnesium ion binding"/>
    <property type="evidence" value="ECO:0007669"/>
    <property type="project" value="InterPro"/>
</dbReference>
<evidence type="ECO:0000256" key="7">
    <source>
        <dbReference type="ARBA" id="ARBA00022553"/>
    </source>
</evidence>
<dbReference type="GO" id="GO:0005524">
    <property type="term" value="F:ATP binding"/>
    <property type="evidence" value="ECO:0007669"/>
    <property type="project" value="UniProtKB-KW"/>
</dbReference>
<evidence type="ECO:0000256" key="2">
    <source>
        <dbReference type="ARBA" id="ARBA00004496"/>
    </source>
</evidence>
<dbReference type="GO" id="GO:0005737">
    <property type="term" value="C:cytoplasm"/>
    <property type="evidence" value="ECO:0007669"/>
    <property type="project" value="UniProtKB-SubCell"/>
</dbReference>
<keyword evidence="10" id="KW-0418">Kinase</keyword>
<dbReference type="PANTHER" id="PTHR24356:SF414">
    <property type="entry name" value="NON-SPECIFIC SERINE_THREONINE PROTEIN KINASE"/>
    <property type="match status" value="1"/>
</dbReference>
<evidence type="ECO:0000313" key="19">
    <source>
        <dbReference type="Proteomes" id="UP000515163"/>
    </source>
</evidence>
<evidence type="ECO:0000259" key="18">
    <source>
        <dbReference type="PROSITE" id="PS51285"/>
    </source>
</evidence>
<evidence type="ECO:0000313" key="20">
    <source>
        <dbReference type="RefSeq" id="XP_031568777.1"/>
    </source>
</evidence>
<organism evidence="19 20">
    <name type="scientific">Actinia tenebrosa</name>
    <name type="common">Australian red waratah sea anemone</name>
    <dbReference type="NCBI Taxonomy" id="6105"/>
    <lineage>
        <taxon>Eukaryota</taxon>
        <taxon>Metazoa</taxon>
        <taxon>Cnidaria</taxon>
        <taxon>Anthozoa</taxon>
        <taxon>Hexacorallia</taxon>
        <taxon>Actiniaria</taxon>
        <taxon>Actiniidae</taxon>
        <taxon>Actinia</taxon>
    </lineage>
</organism>
<dbReference type="Pfam" id="PF08926">
    <property type="entry name" value="DUF1908"/>
    <property type="match status" value="1"/>
</dbReference>
<evidence type="ECO:0000256" key="15">
    <source>
        <dbReference type="SAM" id="MobiDB-lite"/>
    </source>
</evidence>
<dbReference type="InParanoid" id="A0A6P8IPI7"/>
<dbReference type="InterPro" id="IPR036034">
    <property type="entry name" value="PDZ_sf"/>
</dbReference>
<evidence type="ECO:0000256" key="10">
    <source>
        <dbReference type="ARBA" id="ARBA00022777"/>
    </source>
</evidence>
<feature type="region of interest" description="Disordered" evidence="15">
    <location>
        <begin position="495"/>
        <end position="516"/>
    </location>
</feature>
<dbReference type="SUPFAM" id="SSF50156">
    <property type="entry name" value="PDZ domain-like"/>
    <property type="match status" value="1"/>
</dbReference>
<reference evidence="20" key="1">
    <citation type="submission" date="2025-08" db="UniProtKB">
        <authorList>
            <consortium name="RefSeq"/>
        </authorList>
    </citation>
    <scope>IDENTIFICATION</scope>
    <source>
        <tissue evidence="20">Tentacle</tissue>
    </source>
</reference>
<dbReference type="EC" id="2.7.11.1" evidence="4"/>
<feature type="region of interest" description="Disordered" evidence="15">
    <location>
        <begin position="196"/>
        <end position="232"/>
    </location>
</feature>
<keyword evidence="7" id="KW-0597">Phosphoprotein</keyword>
<feature type="domain" description="AGC-kinase C-terminal" evidence="18">
    <location>
        <begin position="799"/>
        <end position="867"/>
    </location>
</feature>
<evidence type="ECO:0000256" key="6">
    <source>
        <dbReference type="ARBA" id="ARBA00022527"/>
    </source>
</evidence>
<dbReference type="InterPro" id="IPR001478">
    <property type="entry name" value="PDZ"/>
</dbReference>
<feature type="compositionally biased region" description="Low complexity" evidence="15">
    <location>
        <begin position="1276"/>
        <end position="1299"/>
    </location>
</feature>
<dbReference type="CDD" id="cd05609">
    <property type="entry name" value="STKc_MAST"/>
    <property type="match status" value="1"/>
</dbReference>
<dbReference type="GO" id="GO:0035556">
    <property type="term" value="P:intracellular signal transduction"/>
    <property type="evidence" value="ECO:0007669"/>
    <property type="project" value="TreeGrafter"/>
</dbReference>
<keyword evidence="9" id="KW-0547">Nucleotide-binding</keyword>
<feature type="compositionally biased region" description="Basic and acidic residues" evidence="15">
    <location>
        <begin position="828"/>
        <end position="838"/>
    </location>
</feature>
<keyword evidence="6" id="KW-0723">Serine/threonine-protein kinase</keyword>
<evidence type="ECO:0000259" key="17">
    <source>
        <dbReference type="PROSITE" id="PS50106"/>
    </source>
</evidence>
<dbReference type="FunCoup" id="A0A6P8IPI7">
    <property type="interactions" value="1272"/>
</dbReference>
<dbReference type="FunFam" id="1.10.510.10:FF:000012">
    <property type="entry name" value="microtubule-associated serine/threonine-protein kinase 2 isoform X1"/>
    <property type="match status" value="1"/>
</dbReference>
<dbReference type="Gene3D" id="1.10.510.10">
    <property type="entry name" value="Transferase(Phosphotransferase) domain 1"/>
    <property type="match status" value="1"/>
</dbReference>
<evidence type="ECO:0000256" key="5">
    <source>
        <dbReference type="ARBA" id="ARBA00022490"/>
    </source>
</evidence>
<dbReference type="InterPro" id="IPR023142">
    <property type="entry name" value="MAST_pre-PK_dom_sf"/>
</dbReference>
<protein>
    <recommendedName>
        <fullName evidence="4">non-specific serine/threonine protein kinase</fullName>
        <ecNumber evidence="4">2.7.11.1</ecNumber>
    </recommendedName>
</protein>
<dbReference type="InterPro" id="IPR011009">
    <property type="entry name" value="Kinase-like_dom_sf"/>
</dbReference>
<feature type="region of interest" description="Disordered" evidence="15">
    <location>
        <begin position="1174"/>
        <end position="1417"/>
    </location>
</feature>
<evidence type="ECO:0000256" key="14">
    <source>
        <dbReference type="ARBA" id="ARBA00048679"/>
    </source>
</evidence>
<feature type="compositionally biased region" description="Low complexity" evidence="15">
    <location>
        <begin position="1333"/>
        <end position="1348"/>
    </location>
</feature>
<dbReference type="Gene3D" id="1.20.1480.20">
    <property type="entry name" value="MAST3 pre-PK domain-like"/>
    <property type="match status" value="1"/>
</dbReference>
<dbReference type="FunFam" id="3.30.200.20:FF:000012">
    <property type="entry name" value="microtubule-associated serine/threonine-protein kinase 2 isoform X1"/>
    <property type="match status" value="1"/>
</dbReference>
<feature type="compositionally biased region" description="Polar residues" evidence="15">
    <location>
        <begin position="1352"/>
        <end position="1369"/>
    </location>
</feature>
<dbReference type="SMART" id="SM00220">
    <property type="entry name" value="S_TKc"/>
    <property type="match status" value="1"/>
</dbReference>
<dbReference type="InterPro" id="IPR000961">
    <property type="entry name" value="AGC-kinase_C"/>
</dbReference>
<dbReference type="InterPro" id="IPR000719">
    <property type="entry name" value="Prot_kinase_dom"/>
</dbReference>
<dbReference type="Proteomes" id="UP000515163">
    <property type="component" value="Unplaced"/>
</dbReference>
<dbReference type="PROSITE" id="PS50011">
    <property type="entry name" value="PROTEIN_KINASE_DOM"/>
    <property type="match status" value="1"/>
</dbReference>
<feature type="compositionally biased region" description="Acidic residues" evidence="15">
    <location>
        <begin position="839"/>
        <end position="848"/>
    </location>
</feature>
<gene>
    <name evidence="20" type="primary">LOC116303398</name>
</gene>
<feature type="region of interest" description="Disordered" evidence="15">
    <location>
        <begin position="1020"/>
        <end position="1074"/>
    </location>
</feature>
<keyword evidence="19" id="KW-1185">Reference proteome</keyword>
<dbReference type="Gene3D" id="3.30.200.20">
    <property type="entry name" value="Phosphorylase Kinase, domain 1"/>
    <property type="match status" value="1"/>
</dbReference>
<feature type="domain" description="PDZ" evidence="17">
    <location>
        <begin position="1084"/>
        <end position="1172"/>
    </location>
</feature>
<comment type="similarity">
    <text evidence="3">Belongs to the protein kinase superfamily. AGC Ser/Thr protein kinase family.</text>
</comment>
<evidence type="ECO:0000259" key="16">
    <source>
        <dbReference type="PROSITE" id="PS50011"/>
    </source>
</evidence>
<dbReference type="InterPro" id="IPR037711">
    <property type="entry name" value="MAST"/>
</dbReference>
<dbReference type="GeneID" id="116303398"/>
<evidence type="ECO:0000256" key="8">
    <source>
        <dbReference type="ARBA" id="ARBA00022679"/>
    </source>
</evidence>
<evidence type="ECO:0000256" key="9">
    <source>
        <dbReference type="ARBA" id="ARBA00022741"/>
    </source>
</evidence>
<dbReference type="InterPro" id="IPR050236">
    <property type="entry name" value="Ser_Thr_kinase_AGC"/>
</dbReference>
<dbReference type="PROSITE" id="PS00108">
    <property type="entry name" value="PROTEIN_KINASE_ST"/>
    <property type="match status" value="1"/>
</dbReference>
<dbReference type="CDD" id="cd06705">
    <property type="entry name" value="PDZ_MAST"/>
    <property type="match status" value="1"/>
</dbReference>
<feature type="region of interest" description="Disordered" evidence="15">
    <location>
        <begin position="301"/>
        <end position="334"/>
    </location>
</feature>
<dbReference type="RefSeq" id="XP_031568777.1">
    <property type="nucleotide sequence ID" value="XM_031712917.1"/>
</dbReference>
<dbReference type="FunFam" id="2.30.42.10:FF:000008">
    <property type="entry name" value="microtubule-associated serine/threonine-protein kinase 4 isoform X2"/>
    <property type="match status" value="1"/>
</dbReference>
<evidence type="ECO:0000256" key="13">
    <source>
        <dbReference type="ARBA" id="ARBA00047899"/>
    </source>
</evidence>
<comment type="subcellular location">
    <subcellularLocation>
        <location evidence="2">Cytoplasm</location>
    </subcellularLocation>
</comment>
<feature type="domain" description="Protein kinase" evidence="16">
    <location>
        <begin position="525"/>
        <end position="798"/>
    </location>
</feature>
<feature type="region of interest" description="Disordered" evidence="15">
    <location>
        <begin position="1"/>
        <end position="21"/>
    </location>
</feature>
<feature type="compositionally biased region" description="Basic residues" evidence="15">
    <location>
        <begin position="1179"/>
        <end position="1201"/>
    </location>
</feature>
<keyword evidence="11" id="KW-0067">ATP-binding</keyword>
<feature type="compositionally biased region" description="Basic residues" evidence="15">
    <location>
        <begin position="1220"/>
        <end position="1234"/>
    </location>
</feature>
<keyword evidence="12" id="KW-0460">Magnesium</keyword>
<evidence type="ECO:0000256" key="1">
    <source>
        <dbReference type="ARBA" id="ARBA00001946"/>
    </source>
</evidence>
<dbReference type="KEGG" id="aten:116303398"/>
<proteinExistence type="inferred from homology"/>
<evidence type="ECO:0000256" key="3">
    <source>
        <dbReference type="ARBA" id="ARBA00009903"/>
    </source>
</evidence>
<dbReference type="InterPro" id="IPR015022">
    <property type="entry name" value="MAST_pre-PK_dom"/>
</dbReference>
<dbReference type="PROSITE" id="PS50106">
    <property type="entry name" value="PDZ"/>
    <property type="match status" value="1"/>
</dbReference>
<feature type="compositionally biased region" description="Polar residues" evidence="15">
    <location>
        <begin position="196"/>
        <end position="217"/>
    </location>
</feature>
<comment type="catalytic activity">
    <reaction evidence="14">
        <text>L-seryl-[protein] + ATP = O-phospho-L-seryl-[protein] + ADP + H(+)</text>
        <dbReference type="Rhea" id="RHEA:17989"/>
        <dbReference type="Rhea" id="RHEA-COMP:9863"/>
        <dbReference type="Rhea" id="RHEA-COMP:11604"/>
        <dbReference type="ChEBI" id="CHEBI:15378"/>
        <dbReference type="ChEBI" id="CHEBI:29999"/>
        <dbReference type="ChEBI" id="CHEBI:30616"/>
        <dbReference type="ChEBI" id="CHEBI:83421"/>
        <dbReference type="ChEBI" id="CHEBI:456216"/>
        <dbReference type="EC" id="2.7.11.1"/>
    </reaction>
</comment>
<feature type="compositionally biased region" description="Low complexity" evidence="15">
    <location>
        <begin position="1235"/>
        <end position="1244"/>
    </location>
</feature>
<name>A0A6P8IPI7_ACTTE</name>
<feature type="compositionally biased region" description="Polar residues" evidence="15">
    <location>
        <begin position="978"/>
        <end position="989"/>
    </location>
</feature>
<feature type="region of interest" description="Disordered" evidence="15">
    <location>
        <begin position="864"/>
        <end position="1008"/>
    </location>
</feature>
<feature type="compositionally biased region" description="Low complexity" evidence="15">
    <location>
        <begin position="1398"/>
        <end position="1417"/>
    </location>
</feature>
<dbReference type="OrthoDB" id="10070999at2759"/>
<dbReference type="SMART" id="SM00228">
    <property type="entry name" value="PDZ"/>
    <property type="match status" value="1"/>
</dbReference>
<comment type="cofactor">
    <cofactor evidence="1">
        <name>Mg(2+)</name>
        <dbReference type="ChEBI" id="CHEBI:18420"/>
    </cofactor>
</comment>
<dbReference type="Gene3D" id="2.30.42.10">
    <property type="match status" value="1"/>
</dbReference>
<feature type="region of interest" description="Disordered" evidence="15">
    <location>
        <begin position="819"/>
        <end position="848"/>
    </location>
</feature>
<dbReference type="PANTHER" id="PTHR24356">
    <property type="entry name" value="SERINE/THREONINE-PROTEIN KINASE"/>
    <property type="match status" value="1"/>
</dbReference>
<dbReference type="SUPFAM" id="SSF56112">
    <property type="entry name" value="Protein kinase-like (PK-like)"/>
    <property type="match status" value="1"/>
</dbReference>
<dbReference type="Pfam" id="PF00069">
    <property type="entry name" value="Pkinase"/>
    <property type="match status" value="1"/>
</dbReference>
<dbReference type="GO" id="GO:0004674">
    <property type="term" value="F:protein serine/threonine kinase activity"/>
    <property type="evidence" value="ECO:0007669"/>
    <property type="project" value="UniProtKB-KW"/>
</dbReference>
<evidence type="ECO:0000256" key="12">
    <source>
        <dbReference type="ARBA" id="ARBA00022842"/>
    </source>
</evidence>
<keyword evidence="8" id="KW-0808">Transferase</keyword>
<dbReference type="FunFam" id="1.20.1480.20:FF:000001">
    <property type="entry name" value="microtubule-associated serine/threonine-protein kinase 4 isoform X1"/>
    <property type="match status" value="1"/>
</dbReference>
<feature type="compositionally biased region" description="Acidic residues" evidence="15">
    <location>
        <begin position="497"/>
        <end position="509"/>
    </location>
</feature>
<dbReference type="Pfam" id="PF00595">
    <property type="entry name" value="PDZ"/>
    <property type="match status" value="1"/>
</dbReference>
<comment type="catalytic activity">
    <reaction evidence="13">
        <text>L-threonyl-[protein] + ATP = O-phospho-L-threonyl-[protein] + ADP + H(+)</text>
        <dbReference type="Rhea" id="RHEA:46608"/>
        <dbReference type="Rhea" id="RHEA-COMP:11060"/>
        <dbReference type="Rhea" id="RHEA-COMP:11605"/>
        <dbReference type="ChEBI" id="CHEBI:15378"/>
        <dbReference type="ChEBI" id="CHEBI:30013"/>
        <dbReference type="ChEBI" id="CHEBI:30616"/>
        <dbReference type="ChEBI" id="CHEBI:61977"/>
        <dbReference type="ChEBI" id="CHEBI:456216"/>
        <dbReference type="EC" id="2.7.11.1"/>
    </reaction>
</comment>
<sequence>MENCGERREKDNEREGSSSFIEEREALRSYLEKESLSHLDNIFPPYISLDFLKSLTEDDLEHDFRVKDAKQRLELMQAVVKLRDEDSDNDEHESDLELGLQSSAGSQSDVFVSSTLPKNFRFNRNRLSDDFGGRCRLDGLGYQASRYEETSNLVRMRANPSLGNSEPNLSGSCGDLSRRLSTCNIGGRKQTKSFIGTTSNCSKSQRAQSPLPQGSQAFFSSDSPVGSPGFPSPGLNSNHFLFSNVRKADSGGGRRWSVASLTSSGYGTHTPCSSSYSSLASSQERLHQWGQMYGDEYNLAGHFSADSDQDEEGSRSPKPRLRSRSLSPHRSIGQQEDDLQLLNNLYKERFPKAVQQMEGKLNDFVEDYTSETFGSVFGCDGVLNFVWHQVVETARDILKQSQENSLTSRYFYDLSENMDRLIIEARQKTDIDLAPIEKLMRKLLVIVSRPARLLECLEFKPGEFYNMLENESRQMDGIQEKLDITKYVKAHLGLDPEPSENIDEQDNEEVITPSNPAIPPTEDDFDYIKLISNGAYGAVYLVKHKTTETRFAMKKISKHVMLLKNQVEQVFAERDILTFAENPFVVGLWCCFETKKHLCMVMEYVEGGDCASLLKNIGALPVDLARMYFAETVLAVEYLHSYGIVHRDIKPDNLLITSLGHIKLTDFGLSKIGLMNSTTRMYEHSMDRDNQQFTDQQVFGTPDYLAPEVILTQGYGRAVDWWSMGIILYEFLVGVPPFYGDTPEELFAHTLSGDIEWPEGEEAPEEEAQDMIKRLLEQDPANRLGSVGAIDVKEHPFFDGVNWFALLRQKAEFIPQLDGEDDTSYFDTRSDRYNHSFETDNDDDDYDDIPDFYNFSTCSPRYSRIISSPIPSPPESTSPKSNHDKRSSPILQRKRSDSSPPMIRRRGHEEHDVLARHDEEPGSPRIRPRSDSGYDMEPSRHAISPLIFDSPTSPAHKTSSPESPPTPPTVRMRKKTSVTRFTPLLTTMSLDGPSEVRPSLEMPTKEHKPLDLRVALHRTQSLPPDAMRAKPSVPKLQLPGGEDNYKLKRINLESPPGSPRHDSTPPASPRKRRTSTFSMCLRPPIVIEKGPRGYGFTLQAIRVYYGDTDYFTVHHLVSGVDHGSAAFESGLRPGDLVTHVNDEPVTGLTHRQVVELILGGGNKVKLNSTELSKTTIKTGGRKRIPSAIKRVRKRPTRKARKNSVSPTNPPSTPDSMDKTPKHRPFWKRFGRRSSHSPGSGLRRSSSLKRMTSMEAKSGRPSSPKFVSPSFDFRAVSDNSSSSSLSSDPSSPSSPKALSLGRPASLHGLMPKLRTNHSPRRKSSTHVPVSPLARTPSPTSSHPPRSTSPLTIRGTSNSPQFTAITQSQRPGSPLLRRALSPELIQSMKKSETKPENRNSSSSSSDGSSTESPSSETDK</sequence>